<keyword evidence="5" id="KW-0479">Metal-binding</keyword>
<gene>
    <name evidence="13" type="ORF">OD750_001715</name>
</gene>
<feature type="domain" description="Peptidase M48" evidence="12">
    <location>
        <begin position="88"/>
        <end position="299"/>
    </location>
</feature>
<dbReference type="PANTHER" id="PTHR43221">
    <property type="entry name" value="PROTEASE HTPX"/>
    <property type="match status" value="1"/>
</dbReference>
<dbReference type="GO" id="GO:0046872">
    <property type="term" value="F:metal ion binding"/>
    <property type="evidence" value="ECO:0007669"/>
    <property type="project" value="UniProtKB-KW"/>
</dbReference>
<evidence type="ECO:0000256" key="5">
    <source>
        <dbReference type="ARBA" id="ARBA00022723"/>
    </source>
</evidence>
<dbReference type="Gene3D" id="3.30.2010.10">
    <property type="entry name" value="Metalloproteases ('zincins'), catalytic domain"/>
    <property type="match status" value="1"/>
</dbReference>
<dbReference type="InterPro" id="IPR050083">
    <property type="entry name" value="HtpX_protease"/>
</dbReference>
<keyword evidence="4 11" id="KW-0812">Transmembrane</keyword>
<sequence length="632" mass="65942">MLVLFALAVLVIVAAVDALVLLALRADGDAGAPLADAPTIVAASIVTLLVIGAASLYKVASLRGGGSAVARGLGATQVSAQTTNLAWKRLRNVVEEISIASGVPVPEIYVLEGEAGINAFAAGYTPSDAAVAVTQGALDKLTRDELQGVVAHEFSHVLNGDMRLNIRLMGVAFGILVLSVAGRKILENTRGSGSNAAGAAMFGVALLAIGSIGLFCARLIKASVSRNREYLADASAVQFTRQTDGIAGALKKIGALGVGSRLARADTEEVAHMLFGDGIGYSALMATHPPLRKRLARLDPTFDERELAAIAAAWTEPVHGLDSDDPDASISGFVAKVPYRKRRETPPPAPDLPHAQASLAVSAAQVAEQVGHPQSDDYRAAGAIRAALPAALRDAAADPADVEALVFALALSRDGAVRERQLALVERGRDGVVRDRVAALAALVAQAHPMQRLPLASLAFPLLRRKPRPQLQQFVVLLNGLNNVDGRIDVDEYCLSKLVSVQVLEALDPSRARPTGSLRLPQCRDAVVDVCAVVAERGHADAAAAQRAFQLGLAEALPDARAAYAPPNDAVEALDRALATLDRLQPAGKELLVRGLTRAISDDGAVSVAEAELLRTICASLHCPLPPLLAHA</sequence>
<dbReference type="RefSeq" id="WP_272841746.1">
    <property type="nucleotide sequence ID" value="NZ_JAOVZO020000001.1"/>
</dbReference>
<keyword evidence="14" id="KW-1185">Reference proteome</keyword>
<evidence type="ECO:0000256" key="10">
    <source>
        <dbReference type="ARBA" id="ARBA00023136"/>
    </source>
</evidence>
<keyword evidence="2" id="KW-1003">Cell membrane</keyword>
<dbReference type="Proteomes" id="UP001139971">
    <property type="component" value="Unassembled WGS sequence"/>
</dbReference>
<dbReference type="GO" id="GO:0004222">
    <property type="term" value="F:metalloendopeptidase activity"/>
    <property type="evidence" value="ECO:0007669"/>
    <property type="project" value="InterPro"/>
</dbReference>
<evidence type="ECO:0000259" key="12">
    <source>
        <dbReference type="Pfam" id="PF01435"/>
    </source>
</evidence>
<evidence type="ECO:0000256" key="4">
    <source>
        <dbReference type="ARBA" id="ARBA00022692"/>
    </source>
</evidence>
<evidence type="ECO:0000256" key="1">
    <source>
        <dbReference type="ARBA" id="ARBA00001947"/>
    </source>
</evidence>
<protein>
    <submittedName>
        <fullName evidence="13">M48 family metallopeptidase</fullName>
    </submittedName>
</protein>
<keyword evidence="6" id="KW-0378">Hydrolase</keyword>
<comment type="caution">
    <text evidence="13">The sequence shown here is derived from an EMBL/GenBank/DDBJ whole genome shotgun (WGS) entry which is preliminary data.</text>
</comment>
<evidence type="ECO:0000256" key="11">
    <source>
        <dbReference type="SAM" id="Phobius"/>
    </source>
</evidence>
<evidence type="ECO:0000256" key="3">
    <source>
        <dbReference type="ARBA" id="ARBA00022670"/>
    </source>
</evidence>
<dbReference type="InterPro" id="IPR001915">
    <property type="entry name" value="Peptidase_M48"/>
</dbReference>
<evidence type="ECO:0000313" key="13">
    <source>
        <dbReference type="EMBL" id="MDC8011258.1"/>
    </source>
</evidence>
<organism evidence="13 14">
    <name type="scientific">Tahibacter soli</name>
    <dbReference type="NCBI Taxonomy" id="2983605"/>
    <lineage>
        <taxon>Bacteria</taxon>
        <taxon>Pseudomonadati</taxon>
        <taxon>Pseudomonadota</taxon>
        <taxon>Gammaproteobacteria</taxon>
        <taxon>Lysobacterales</taxon>
        <taxon>Rhodanobacteraceae</taxon>
        <taxon>Tahibacter</taxon>
    </lineage>
</organism>
<keyword evidence="8 11" id="KW-1133">Transmembrane helix</keyword>
<proteinExistence type="predicted"/>
<evidence type="ECO:0000256" key="6">
    <source>
        <dbReference type="ARBA" id="ARBA00022801"/>
    </source>
</evidence>
<dbReference type="GO" id="GO:0006508">
    <property type="term" value="P:proteolysis"/>
    <property type="evidence" value="ECO:0007669"/>
    <property type="project" value="UniProtKB-KW"/>
</dbReference>
<evidence type="ECO:0000313" key="14">
    <source>
        <dbReference type="Proteomes" id="UP001139971"/>
    </source>
</evidence>
<comment type="cofactor">
    <cofactor evidence="1">
        <name>Zn(2+)</name>
        <dbReference type="ChEBI" id="CHEBI:29105"/>
    </cofactor>
</comment>
<dbReference type="Pfam" id="PF01435">
    <property type="entry name" value="Peptidase_M48"/>
    <property type="match status" value="1"/>
</dbReference>
<dbReference type="EMBL" id="JAOVZO020000001">
    <property type="protein sequence ID" value="MDC8011258.1"/>
    <property type="molecule type" value="Genomic_DNA"/>
</dbReference>
<dbReference type="CDD" id="cd07340">
    <property type="entry name" value="M48B_Htpx_like"/>
    <property type="match status" value="1"/>
</dbReference>
<evidence type="ECO:0000256" key="8">
    <source>
        <dbReference type="ARBA" id="ARBA00022989"/>
    </source>
</evidence>
<keyword evidence="7" id="KW-0862">Zinc</keyword>
<evidence type="ECO:0000256" key="9">
    <source>
        <dbReference type="ARBA" id="ARBA00023049"/>
    </source>
</evidence>
<dbReference type="AlphaFoldDB" id="A0A9X3YI55"/>
<keyword evidence="3" id="KW-0645">Protease</keyword>
<reference evidence="13" key="1">
    <citation type="submission" date="2023-02" db="EMBL/GenBank/DDBJ databases">
        <title>Tahibacter soli sp. nov. isolated from soil.</title>
        <authorList>
            <person name="Baek J.H."/>
            <person name="Lee J.K."/>
            <person name="Choi D.G."/>
            <person name="Jeon C.O."/>
        </authorList>
    </citation>
    <scope>NUCLEOTIDE SEQUENCE</scope>
    <source>
        <strain evidence="13">BL</strain>
    </source>
</reference>
<evidence type="ECO:0000256" key="7">
    <source>
        <dbReference type="ARBA" id="ARBA00022833"/>
    </source>
</evidence>
<keyword evidence="10 11" id="KW-0472">Membrane</keyword>
<feature type="transmembrane region" description="Helical" evidence="11">
    <location>
        <begin position="37"/>
        <end position="57"/>
    </location>
</feature>
<feature type="transmembrane region" description="Helical" evidence="11">
    <location>
        <begin position="198"/>
        <end position="220"/>
    </location>
</feature>
<name>A0A9X3YI55_9GAMM</name>
<dbReference type="PANTHER" id="PTHR43221:SF2">
    <property type="entry name" value="PROTEASE HTPX HOMOLOG"/>
    <property type="match status" value="1"/>
</dbReference>
<feature type="transmembrane region" description="Helical" evidence="11">
    <location>
        <begin position="168"/>
        <end position="186"/>
    </location>
</feature>
<keyword evidence="9" id="KW-0482">Metalloprotease</keyword>
<evidence type="ECO:0000256" key="2">
    <source>
        <dbReference type="ARBA" id="ARBA00022475"/>
    </source>
</evidence>
<accession>A0A9X3YI55</accession>